<dbReference type="GO" id="GO:0071949">
    <property type="term" value="F:FAD binding"/>
    <property type="evidence" value="ECO:0007669"/>
    <property type="project" value="InterPro"/>
</dbReference>
<reference evidence="2 3" key="1">
    <citation type="submission" date="2016-12" db="EMBL/GenBank/DDBJ databases">
        <title>The draft genome sequence of Actinophytocola xinjiangensis.</title>
        <authorList>
            <person name="Wang W."/>
            <person name="Yuan L."/>
        </authorList>
    </citation>
    <scope>NUCLEOTIDE SEQUENCE [LARGE SCALE GENOMIC DNA]</scope>
    <source>
        <strain evidence="2 3">CGMCC 4.4663</strain>
    </source>
</reference>
<dbReference type="PANTHER" id="PTHR42685:SF22">
    <property type="entry name" value="CONDITIONED MEDIUM FACTOR RECEPTOR 1"/>
    <property type="match status" value="1"/>
</dbReference>
<dbReference type="InterPro" id="IPR002938">
    <property type="entry name" value="FAD-bd"/>
</dbReference>
<dbReference type="GO" id="GO:0016628">
    <property type="term" value="F:oxidoreductase activity, acting on the CH-CH group of donors, NAD or NADP as acceptor"/>
    <property type="evidence" value="ECO:0007669"/>
    <property type="project" value="InterPro"/>
</dbReference>
<dbReference type="Gene3D" id="3.50.50.60">
    <property type="entry name" value="FAD/NAD(P)-binding domain"/>
    <property type="match status" value="1"/>
</dbReference>
<evidence type="ECO:0000313" key="3">
    <source>
        <dbReference type="Proteomes" id="UP000185696"/>
    </source>
</evidence>
<dbReference type="SUPFAM" id="SSF51905">
    <property type="entry name" value="FAD/NAD(P)-binding domain"/>
    <property type="match status" value="1"/>
</dbReference>
<comment type="caution">
    <text evidence="2">The sequence shown here is derived from an EMBL/GenBank/DDBJ whole genome shotgun (WGS) entry which is preliminary data.</text>
</comment>
<feature type="domain" description="FAD-binding" evidence="1">
    <location>
        <begin position="13"/>
        <end position="188"/>
    </location>
</feature>
<name>A0A7Z1AVT3_9PSEU</name>
<sequence>MGTPTRRTAAEDAEVIVVGAGPAGSTAATYLARAGLDVLLLEKSTFPREKVCGDGLTPRGVKQLIDLGIDTRQEAGWLHNRGLRVVGGGVTMELDWPDLATFPPYGVVRPRQDFDELLAKTAQSAGARLQEQTTVTGAITDDRDGRVVGVTAKAGPDRTPVSYRAPIVIACDGVSARLALSVGLEKIETRPMGVAVRRYYASPRSKDDYLESHLELWDRSDPAAPNLLPGYGWIFGMGDGTVNVGLGILSTSKAFGKTDYRALLKAWLDGTPEEWGFREHNATGKIGGAALPMGFNRVPHYSRGLLLVGDAGGMVNPFNGEGIGYAMESAKLAAECVVQALARAQGPSRERALAGYPLAMKDALGSYYRLGNIFSRLIGNPLIMRTATKYGLPRTTLMKLVLKLLAGLYDPRDGDAYDKIITTVTKMAPSV</sequence>
<accession>A0A7Z1AVT3</accession>
<evidence type="ECO:0000259" key="1">
    <source>
        <dbReference type="Pfam" id="PF01494"/>
    </source>
</evidence>
<dbReference type="NCBIfam" id="TIGR02032">
    <property type="entry name" value="GG-red-SF"/>
    <property type="match status" value="1"/>
</dbReference>
<dbReference type="InterPro" id="IPR050407">
    <property type="entry name" value="Geranylgeranyl_reductase"/>
</dbReference>
<dbReference type="OrthoDB" id="9795712at2"/>
<dbReference type="PRINTS" id="PR00420">
    <property type="entry name" value="RNGMNOXGNASE"/>
</dbReference>
<dbReference type="AlphaFoldDB" id="A0A7Z1AVT3"/>
<dbReference type="RefSeq" id="WP_075136072.1">
    <property type="nucleotide sequence ID" value="NZ_MSIF01000017.1"/>
</dbReference>
<dbReference type="Proteomes" id="UP000185696">
    <property type="component" value="Unassembled WGS sequence"/>
</dbReference>
<dbReference type="PANTHER" id="PTHR42685">
    <property type="entry name" value="GERANYLGERANYL DIPHOSPHATE REDUCTASE"/>
    <property type="match status" value="1"/>
</dbReference>
<organism evidence="2 3">
    <name type="scientific">Actinophytocola xinjiangensis</name>
    <dbReference type="NCBI Taxonomy" id="485602"/>
    <lineage>
        <taxon>Bacteria</taxon>
        <taxon>Bacillati</taxon>
        <taxon>Actinomycetota</taxon>
        <taxon>Actinomycetes</taxon>
        <taxon>Pseudonocardiales</taxon>
        <taxon>Pseudonocardiaceae</taxon>
    </lineage>
</organism>
<dbReference type="InterPro" id="IPR036188">
    <property type="entry name" value="FAD/NAD-bd_sf"/>
</dbReference>
<gene>
    <name evidence="2" type="ORF">BLA60_28365</name>
</gene>
<proteinExistence type="predicted"/>
<protein>
    <submittedName>
        <fullName evidence="2">Drug:proton antiporter</fullName>
    </submittedName>
</protein>
<dbReference type="Pfam" id="PF01494">
    <property type="entry name" value="FAD_binding_3"/>
    <property type="match status" value="1"/>
</dbReference>
<evidence type="ECO:0000313" key="2">
    <source>
        <dbReference type="EMBL" id="OLF07129.1"/>
    </source>
</evidence>
<dbReference type="InterPro" id="IPR011777">
    <property type="entry name" value="Geranylgeranyl_Rdtase_fam"/>
</dbReference>
<dbReference type="EMBL" id="MSIF01000017">
    <property type="protein sequence ID" value="OLF07129.1"/>
    <property type="molecule type" value="Genomic_DNA"/>
</dbReference>
<keyword evidence="3" id="KW-1185">Reference proteome</keyword>